<keyword evidence="4" id="KW-0804">Transcription</keyword>
<dbReference type="Gene3D" id="1.10.10.60">
    <property type="entry name" value="Homeodomain-like"/>
    <property type="match status" value="1"/>
</dbReference>
<dbReference type="GO" id="GO:0005524">
    <property type="term" value="F:ATP binding"/>
    <property type="evidence" value="ECO:0007669"/>
    <property type="project" value="UniProtKB-KW"/>
</dbReference>
<dbReference type="InterPro" id="IPR002078">
    <property type="entry name" value="Sigma_54_int"/>
</dbReference>
<evidence type="ECO:0000313" key="6">
    <source>
        <dbReference type="EMBL" id="GAP67350.1"/>
    </source>
</evidence>
<dbReference type="GO" id="GO:0006355">
    <property type="term" value="P:regulation of DNA-templated transcription"/>
    <property type="evidence" value="ECO:0007669"/>
    <property type="project" value="InterPro"/>
</dbReference>
<dbReference type="GO" id="GO:0043565">
    <property type="term" value="F:sequence-specific DNA binding"/>
    <property type="evidence" value="ECO:0007669"/>
    <property type="project" value="InterPro"/>
</dbReference>
<sequence length="328" mass="35999">MPAMLGQSQAFNLARALLRRYASCDAPVLIEGETGTGKELAAREIHYASRRRERPFVPVNCGAIPDTLIESELFGHCRGAFTDARSARPGLVDHARGGTLFLDEVDALSAKAQVTLLRFLQDNQYRPVGGNVARAADARIIAASNACLERLAIEGRFRRDLQYRLNPLYVRLPPLREREGDVALLAEHFIVAAACRLGTDPKPWTAEALRALAAYAWPGNVRELENVVLRAYLRAEGDSVGLAELLAAEPALVPIADAEQTHADEATASFSIAKSRAIQAFERSYLTALMRRACGNVSEAARLSGTERRQLGKLLKKHGIEKDRYRSV</sequence>
<reference evidence="6" key="1">
    <citation type="submission" date="2015-08" db="EMBL/GenBank/DDBJ databases">
        <title>Complete DNA Sequence of Pseudomonas syringae pv. actinidiae, the Causal Agent of Kiwifruit Canker Disease.</title>
        <authorList>
            <person name="Rikkerink E.H.A."/>
            <person name="Fineran P.C."/>
        </authorList>
    </citation>
    <scope>NUCLEOTIDE SEQUENCE</scope>
    <source>
        <strain evidence="6">SkMP5</strain>
    </source>
</reference>
<feature type="domain" description="Sigma-54 factor interaction" evidence="5">
    <location>
        <begin position="4"/>
        <end position="233"/>
    </location>
</feature>
<evidence type="ECO:0000256" key="1">
    <source>
        <dbReference type="ARBA" id="ARBA00022741"/>
    </source>
</evidence>
<dbReference type="PANTHER" id="PTHR32071">
    <property type="entry name" value="TRANSCRIPTIONAL REGULATORY PROTEIN"/>
    <property type="match status" value="1"/>
</dbReference>
<evidence type="ECO:0000256" key="4">
    <source>
        <dbReference type="ARBA" id="ARBA00023163"/>
    </source>
</evidence>
<dbReference type="Pfam" id="PF00158">
    <property type="entry name" value="Sigma54_activat"/>
    <property type="match status" value="1"/>
</dbReference>
<dbReference type="SMART" id="SM00382">
    <property type="entry name" value="AAA"/>
    <property type="match status" value="1"/>
</dbReference>
<keyword evidence="2" id="KW-0067">ATP-binding</keyword>
<evidence type="ECO:0000313" key="7">
    <source>
        <dbReference type="Proteomes" id="UP000253740"/>
    </source>
</evidence>
<dbReference type="PROSITE" id="PS50045">
    <property type="entry name" value="SIGMA54_INTERACT_4"/>
    <property type="match status" value="1"/>
</dbReference>
<dbReference type="Pfam" id="PF25601">
    <property type="entry name" value="AAA_lid_14"/>
    <property type="match status" value="1"/>
</dbReference>
<evidence type="ECO:0000256" key="2">
    <source>
        <dbReference type="ARBA" id="ARBA00022840"/>
    </source>
</evidence>
<dbReference type="AlphaFoldDB" id="A0A0K8QR39"/>
<gene>
    <name evidence="6" type="ORF">MBSD_n2671</name>
</gene>
<keyword evidence="3" id="KW-0805">Transcription regulation</keyword>
<dbReference type="InterPro" id="IPR009057">
    <property type="entry name" value="Homeodomain-like_sf"/>
</dbReference>
<accession>A0A0K8QR39</accession>
<organism evidence="6">
    <name type="scientific">Mizugakiibacter sediminis</name>
    <dbReference type="NCBI Taxonomy" id="1475481"/>
    <lineage>
        <taxon>Bacteria</taxon>
        <taxon>Pseudomonadati</taxon>
        <taxon>Pseudomonadota</taxon>
        <taxon>Gammaproteobacteria</taxon>
        <taxon>Lysobacterales</taxon>
        <taxon>Rhodanobacteraceae</taxon>
        <taxon>Mizugakiibacter</taxon>
    </lineage>
</organism>
<dbReference type="Gene3D" id="1.10.8.60">
    <property type="match status" value="1"/>
</dbReference>
<protein>
    <recommendedName>
        <fullName evidence="5">Sigma-54 factor interaction domain-containing protein</fullName>
    </recommendedName>
</protein>
<dbReference type="InterPro" id="IPR003593">
    <property type="entry name" value="AAA+_ATPase"/>
</dbReference>
<dbReference type="STRING" id="1475481.GCA_000953855_02723"/>
<keyword evidence="1" id="KW-0547">Nucleotide-binding</keyword>
<dbReference type="EMBL" id="DF970265">
    <property type="protein sequence ID" value="GAP67350.1"/>
    <property type="molecule type" value="Genomic_DNA"/>
</dbReference>
<dbReference type="PANTHER" id="PTHR32071:SF57">
    <property type="entry name" value="C4-DICARBOXYLATE TRANSPORT TRANSCRIPTIONAL REGULATORY PROTEIN DCTD"/>
    <property type="match status" value="1"/>
</dbReference>
<dbReference type="InterPro" id="IPR002197">
    <property type="entry name" value="HTH_Fis"/>
</dbReference>
<dbReference type="Gene3D" id="3.40.50.300">
    <property type="entry name" value="P-loop containing nucleotide triphosphate hydrolases"/>
    <property type="match status" value="1"/>
</dbReference>
<dbReference type="Pfam" id="PF02954">
    <property type="entry name" value="HTH_8"/>
    <property type="match status" value="1"/>
</dbReference>
<dbReference type="Proteomes" id="UP000253740">
    <property type="component" value="Unassembled WGS sequence"/>
</dbReference>
<dbReference type="SUPFAM" id="SSF52540">
    <property type="entry name" value="P-loop containing nucleoside triphosphate hydrolases"/>
    <property type="match status" value="1"/>
</dbReference>
<dbReference type="InterPro" id="IPR058031">
    <property type="entry name" value="AAA_lid_NorR"/>
</dbReference>
<dbReference type="SUPFAM" id="SSF46689">
    <property type="entry name" value="Homeodomain-like"/>
    <property type="match status" value="1"/>
</dbReference>
<name>A0A0K8QR39_9GAMM</name>
<dbReference type="CDD" id="cd00009">
    <property type="entry name" value="AAA"/>
    <property type="match status" value="1"/>
</dbReference>
<evidence type="ECO:0000256" key="3">
    <source>
        <dbReference type="ARBA" id="ARBA00023015"/>
    </source>
</evidence>
<keyword evidence="7" id="KW-1185">Reference proteome</keyword>
<dbReference type="FunFam" id="3.40.50.300:FF:000006">
    <property type="entry name" value="DNA-binding transcriptional regulator NtrC"/>
    <property type="match status" value="1"/>
</dbReference>
<proteinExistence type="predicted"/>
<dbReference type="PRINTS" id="PR01590">
    <property type="entry name" value="HTHFIS"/>
</dbReference>
<dbReference type="PROSITE" id="PS00688">
    <property type="entry name" value="SIGMA54_INTERACT_3"/>
    <property type="match status" value="1"/>
</dbReference>
<evidence type="ECO:0000259" key="5">
    <source>
        <dbReference type="PROSITE" id="PS50045"/>
    </source>
</evidence>
<dbReference type="InterPro" id="IPR025944">
    <property type="entry name" value="Sigma_54_int_dom_CS"/>
</dbReference>
<dbReference type="InterPro" id="IPR027417">
    <property type="entry name" value="P-loop_NTPase"/>
</dbReference>